<dbReference type="AlphaFoldDB" id="A0A8J2L4Z7"/>
<evidence type="ECO:0000313" key="2">
    <source>
        <dbReference type="Proteomes" id="UP000708208"/>
    </source>
</evidence>
<accession>A0A8J2L4Z7</accession>
<reference evidence="1" key="1">
    <citation type="submission" date="2021-06" db="EMBL/GenBank/DDBJ databases">
        <authorList>
            <person name="Hodson N. C."/>
            <person name="Mongue J. A."/>
            <person name="Jaron S. K."/>
        </authorList>
    </citation>
    <scope>NUCLEOTIDE SEQUENCE</scope>
</reference>
<name>A0A8J2L4Z7_9HEXA</name>
<dbReference type="Proteomes" id="UP000708208">
    <property type="component" value="Unassembled WGS sequence"/>
</dbReference>
<dbReference type="EMBL" id="CAJVCH010549303">
    <property type="protein sequence ID" value="CAG7828888.1"/>
    <property type="molecule type" value="Genomic_DNA"/>
</dbReference>
<evidence type="ECO:0000313" key="1">
    <source>
        <dbReference type="EMBL" id="CAG7828888.1"/>
    </source>
</evidence>
<organism evidence="1 2">
    <name type="scientific">Allacma fusca</name>
    <dbReference type="NCBI Taxonomy" id="39272"/>
    <lineage>
        <taxon>Eukaryota</taxon>
        <taxon>Metazoa</taxon>
        <taxon>Ecdysozoa</taxon>
        <taxon>Arthropoda</taxon>
        <taxon>Hexapoda</taxon>
        <taxon>Collembola</taxon>
        <taxon>Symphypleona</taxon>
        <taxon>Sminthuridae</taxon>
        <taxon>Allacma</taxon>
    </lineage>
</organism>
<protein>
    <submittedName>
        <fullName evidence="1">Uncharacterized protein</fullName>
    </submittedName>
</protein>
<comment type="caution">
    <text evidence="1">The sequence shown here is derived from an EMBL/GenBank/DDBJ whole genome shotgun (WGS) entry which is preliminary data.</text>
</comment>
<gene>
    <name evidence="1" type="ORF">AFUS01_LOCUS38785</name>
</gene>
<keyword evidence="2" id="KW-1185">Reference proteome</keyword>
<sequence>MTCSYEDVQIKSELRDDDDARNVLNCLRLIMGSDKRPFFSCLYLQTTQYHQCVYQVQGWSRKKMTRRERSTQKLVTHGKMK</sequence>
<proteinExistence type="predicted"/>